<keyword evidence="3" id="KW-1185">Reference proteome</keyword>
<name>A0AAV6VGF9_9ARAC</name>
<dbReference type="Proteomes" id="UP000827092">
    <property type="component" value="Unassembled WGS sequence"/>
</dbReference>
<dbReference type="InterPro" id="IPR038765">
    <property type="entry name" value="Papain-like_cys_pep_sf"/>
</dbReference>
<dbReference type="EMBL" id="JAFNEN010000084">
    <property type="protein sequence ID" value="KAG8195577.1"/>
    <property type="molecule type" value="Genomic_DNA"/>
</dbReference>
<dbReference type="PROSITE" id="PS50235">
    <property type="entry name" value="USP_3"/>
    <property type="match status" value="1"/>
</dbReference>
<dbReference type="InterPro" id="IPR001394">
    <property type="entry name" value="Peptidase_C19_UCH"/>
</dbReference>
<organism evidence="2 3">
    <name type="scientific">Oedothorax gibbosus</name>
    <dbReference type="NCBI Taxonomy" id="931172"/>
    <lineage>
        <taxon>Eukaryota</taxon>
        <taxon>Metazoa</taxon>
        <taxon>Ecdysozoa</taxon>
        <taxon>Arthropoda</taxon>
        <taxon>Chelicerata</taxon>
        <taxon>Arachnida</taxon>
        <taxon>Araneae</taxon>
        <taxon>Araneomorphae</taxon>
        <taxon>Entelegynae</taxon>
        <taxon>Araneoidea</taxon>
        <taxon>Linyphiidae</taxon>
        <taxon>Erigoninae</taxon>
        <taxon>Oedothorax</taxon>
    </lineage>
</organism>
<evidence type="ECO:0000313" key="2">
    <source>
        <dbReference type="EMBL" id="KAG8195577.1"/>
    </source>
</evidence>
<accession>A0AAV6VGF9</accession>
<feature type="domain" description="USP" evidence="1">
    <location>
        <begin position="1"/>
        <end position="88"/>
    </location>
</feature>
<dbReference type="Pfam" id="PF00443">
    <property type="entry name" value="UCH"/>
    <property type="match status" value="1"/>
</dbReference>
<evidence type="ECO:0000259" key="1">
    <source>
        <dbReference type="PROSITE" id="PS50235"/>
    </source>
</evidence>
<protein>
    <recommendedName>
        <fullName evidence="1">USP domain-containing protein</fullName>
    </recommendedName>
</protein>
<dbReference type="AlphaFoldDB" id="A0AAV6VGF9"/>
<sequence>MSVNAMDTEQGLKKNIKVEGIPDNVLQLKNKAYQLEATVFNHSNSSQSGHYTAIRRHADHQWIKINDTKVSVKNKWPKEIIISFGIGESRIRYTMPEKDPPFTYGHVIVKSEAGFSAGPVPGPAEKVQKASGTIEESTGHLKLWQHSRSASKHLLKQHSCVIQHHTSALLDKPVN</sequence>
<dbReference type="GO" id="GO:0004843">
    <property type="term" value="F:cysteine-type deubiquitinase activity"/>
    <property type="evidence" value="ECO:0007669"/>
    <property type="project" value="InterPro"/>
</dbReference>
<dbReference type="SUPFAM" id="SSF54001">
    <property type="entry name" value="Cysteine proteinases"/>
    <property type="match status" value="1"/>
</dbReference>
<dbReference type="GO" id="GO:0016579">
    <property type="term" value="P:protein deubiquitination"/>
    <property type="evidence" value="ECO:0007669"/>
    <property type="project" value="InterPro"/>
</dbReference>
<dbReference type="InterPro" id="IPR028889">
    <property type="entry name" value="USP"/>
</dbReference>
<dbReference type="CDD" id="cd02257">
    <property type="entry name" value="Peptidase_C19"/>
    <property type="match status" value="1"/>
</dbReference>
<reference evidence="2 3" key="1">
    <citation type="journal article" date="2022" name="Nat. Ecol. Evol.">
        <title>A masculinizing supergene underlies an exaggerated male reproductive morph in a spider.</title>
        <authorList>
            <person name="Hendrickx F."/>
            <person name="De Corte Z."/>
            <person name="Sonet G."/>
            <person name="Van Belleghem S.M."/>
            <person name="Kostlbacher S."/>
            <person name="Vangestel C."/>
        </authorList>
    </citation>
    <scope>NUCLEOTIDE SEQUENCE [LARGE SCALE GENOMIC DNA]</scope>
    <source>
        <strain evidence="2">W744_W776</strain>
    </source>
</reference>
<gene>
    <name evidence="2" type="ORF">JTE90_002199</name>
</gene>
<dbReference type="Gene3D" id="3.90.70.10">
    <property type="entry name" value="Cysteine proteinases"/>
    <property type="match status" value="1"/>
</dbReference>
<comment type="caution">
    <text evidence="2">The sequence shown here is derived from an EMBL/GenBank/DDBJ whole genome shotgun (WGS) entry which is preliminary data.</text>
</comment>
<proteinExistence type="predicted"/>
<evidence type="ECO:0000313" key="3">
    <source>
        <dbReference type="Proteomes" id="UP000827092"/>
    </source>
</evidence>